<evidence type="ECO:0000259" key="2">
    <source>
        <dbReference type="Pfam" id="PF20493"/>
    </source>
</evidence>
<evidence type="ECO:0000313" key="3">
    <source>
        <dbReference type="EMBL" id="KAH7113138.1"/>
    </source>
</evidence>
<dbReference type="AlphaFoldDB" id="A0A9P9D5U4"/>
<feature type="chain" id="PRO_5040223764" description="WD-like domain-containing protein" evidence="1">
    <location>
        <begin position="24"/>
        <end position="259"/>
    </location>
</feature>
<dbReference type="InterPro" id="IPR046925">
    <property type="entry name" value="WD-like_fungi"/>
</dbReference>
<feature type="signal peptide" evidence="1">
    <location>
        <begin position="1"/>
        <end position="23"/>
    </location>
</feature>
<comment type="caution">
    <text evidence="3">The sequence shown here is derived from an EMBL/GenBank/DDBJ whole genome shotgun (WGS) entry which is preliminary data.</text>
</comment>
<protein>
    <recommendedName>
        <fullName evidence="2">WD-like domain-containing protein</fullName>
    </recommendedName>
</protein>
<keyword evidence="4" id="KW-1185">Reference proteome</keyword>
<dbReference type="Proteomes" id="UP000717696">
    <property type="component" value="Unassembled WGS sequence"/>
</dbReference>
<sequence>MAKYQTMFVVLAVALSHSIGVAASTDDTELVEPLFLDTSVHDVTNHTEGMPSFEPWASQYVAAIHEKRFGDAIWARYHMLGEVKNGIVGDTNLTVLESIKEDAMGYKAYAAEEFVEALSIYANTSNEDTRTDVLDLISNVTVKNVSHLEDRTTFGIQCSGNHLAFRSSCYRLLDLMSKEKLYIGARRRVYAINSCHLMVGPPRQGRDVTYYTAHAVGRLIEEQCSRVPSCCNAVKVSGYSPMNSGHRKICLSSKSSGCY</sequence>
<keyword evidence="1" id="KW-0732">Signal</keyword>
<dbReference type="Pfam" id="PF20493">
    <property type="entry name" value="WD-like_fungi"/>
    <property type="match status" value="1"/>
</dbReference>
<organism evidence="3 4">
    <name type="scientific">Dactylonectria estremocensis</name>
    <dbReference type="NCBI Taxonomy" id="1079267"/>
    <lineage>
        <taxon>Eukaryota</taxon>
        <taxon>Fungi</taxon>
        <taxon>Dikarya</taxon>
        <taxon>Ascomycota</taxon>
        <taxon>Pezizomycotina</taxon>
        <taxon>Sordariomycetes</taxon>
        <taxon>Hypocreomycetidae</taxon>
        <taxon>Hypocreales</taxon>
        <taxon>Nectriaceae</taxon>
        <taxon>Dactylonectria</taxon>
    </lineage>
</organism>
<dbReference type="EMBL" id="JAGMUU010000047">
    <property type="protein sequence ID" value="KAH7113138.1"/>
    <property type="molecule type" value="Genomic_DNA"/>
</dbReference>
<proteinExistence type="predicted"/>
<gene>
    <name evidence="3" type="ORF">B0J13DRAFT_515576</name>
</gene>
<dbReference type="OrthoDB" id="5100247at2759"/>
<evidence type="ECO:0000313" key="4">
    <source>
        <dbReference type="Proteomes" id="UP000717696"/>
    </source>
</evidence>
<reference evidence="3" key="1">
    <citation type="journal article" date="2021" name="Nat. Commun.">
        <title>Genetic determinants of endophytism in the Arabidopsis root mycobiome.</title>
        <authorList>
            <person name="Mesny F."/>
            <person name="Miyauchi S."/>
            <person name="Thiergart T."/>
            <person name="Pickel B."/>
            <person name="Atanasova L."/>
            <person name="Karlsson M."/>
            <person name="Huettel B."/>
            <person name="Barry K.W."/>
            <person name="Haridas S."/>
            <person name="Chen C."/>
            <person name="Bauer D."/>
            <person name="Andreopoulos W."/>
            <person name="Pangilinan J."/>
            <person name="LaButti K."/>
            <person name="Riley R."/>
            <person name="Lipzen A."/>
            <person name="Clum A."/>
            <person name="Drula E."/>
            <person name="Henrissat B."/>
            <person name="Kohler A."/>
            <person name="Grigoriev I.V."/>
            <person name="Martin F.M."/>
            <person name="Hacquard S."/>
        </authorList>
    </citation>
    <scope>NUCLEOTIDE SEQUENCE</scope>
    <source>
        <strain evidence="3">MPI-CAGE-AT-0021</strain>
    </source>
</reference>
<name>A0A9P9D5U4_9HYPO</name>
<accession>A0A9P9D5U4</accession>
<feature type="domain" description="WD-like" evidence="2">
    <location>
        <begin position="61"/>
        <end position="258"/>
    </location>
</feature>
<evidence type="ECO:0000256" key="1">
    <source>
        <dbReference type="SAM" id="SignalP"/>
    </source>
</evidence>